<protein>
    <submittedName>
        <fullName evidence="1">Uncharacterized protein</fullName>
    </submittedName>
</protein>
<dbReference type="InParanoid" id="A0A061F4K0"/>
<keyword evidence="2" id="KW-1185">Reference proteome</keyword>
<gene>
    <name evidence="1" type="ORF">TCM_030803</name>
</gene>
<reference evidence="1 2" key="1">
    <citation type="journal article" date="2013" name="Genome Biol.">
        <title>The genome sequence of the most widely cultivated cacao type and its use to identify candidate genes regulating pod color.</title>
        <authorList>
            <person name="Motamayor J.C."/>
            <person name="Mockaitis K."/>
            <person name="Schmutz J."/>
            <person name="Haiminen N."/>
            <person name="Iii D.L."/>
            <person name="Cornejo O."/>
            <person name="Findley S.D."/>
            <person name="Zheng P."/>
            <person name="Utro F."/>
            <person name="Royaert S."/>
            <person name="Saski C."/>
            <person name="Jenkins J."/>
            <person name="Podicheti R."/>
            <person name="Zhao M."/>
            <person name="Scheffler B.E."/>
            <person name="Stack J.C."/>
            <person name="Feltus F.A."/>
            <person name="Mustiga G.M."/>
            <person name="Amores F."/>
            <person name="Phillips W."/>
            <person name="Marelli J.P."/>
            <person name="May G.D."/>
            <person name="Shapiro H."/>
            <person name="Ma J."/>
            <person name="Bustamante C.D."/>
            <person name="Schnell R.J."/>
            <person name="Main D."/>
            <person name="Gilbert D."/>
            <person name="Parida L."/>
            <person name="Kuhn D.N."/>
        </authorList>
    </citation>
    <scope>NUCLEOTIDE SEQUENCE [LARGE SCALE GENOMIC DNA]</scope>
    <source>
        <strain evidence="2">cv. Matina 1-6</strain>
    </source>
</reference>
<evidence type="ECO:0000313" key="1">
    <source>
        <dbReference type="EMBL" id="EOY12240.1"/>
    </source>
</evidence>
<dbReference type="EMBL" id="CM001885">
    <property type="protein sequence ID" value="EOY12240.1"/>
    <property type="molecule type" value="Genomic_DNA"/>
</dbReference>
<dbReference type="Gramene" id="EOY12240">
    <property type="protein sequence ID" value="EOY12240"/>
    <property type="gene ID" value="TCM_030803"/>
</dbReference>
<evidence type="ECO:0000313" key="2">
    <source>
        <dbReference type="Proteomes" id="UP000026915"/>
    </source>
</evidence>
<dbReference type="Proteomes" id="UP000026915">
    <property type="component" value="Chromosome 7"/>
</dbReference>
<dbReference type="HOGENOM" id="CLU_1900000_0_0_1"/>
<dbReference type="AlphaFoldDB" id="A0A061F4K0"/>
<proteinExistence type="predicted"/>
<sequence>MLIFSTKPNQTRFWVMGKQSFLVLKDGPELFVFLFVTSNTSCFTLLQNLSAGIQLFKHGNLLYISFSTKAKQAATIGGKNIDRNYSELIKREGKRTKLCFEINQGEPFRTVPATVPCSQWCRKELSSGLNLLYQ</sequence>
<name>A0A061F4K0_THECC</name>
<accession>A0A061F4K0</accession>
<organism evidence="1 2">
    <name type="scientific">Theobroma cacao</name>
    <name type="common">Cacao</name>
    <name type="synonym">Cocoa</name>
    <dbReference type="NCBI Taxonomy" id="3641"/>
    <lineage>
        <taxon>Eukaryota</taxon>
        <taxon>Viridiplantae</taxon>
        <taxon>Streptophyta</taxon>
        <taxon>Embryophyta</taxon>
        <taxon>Tracheophyta</taxon>
        <taxon>Spermatophyta</taxon>
        <taxon>Magnoliopsida</taxon>
        <taxon>eudicotyledons</taxon>
        <taxon>Gunneridae</taxon>
        <taxon>Pentapetalae</taxon>
        <taxon>rosids</taxon>
        <taxon>malvids</taxon>
        <taxon>Malvales</taxon>
        <taxon>Malvaceae</taxon>
        <taxon>Byttnerioideae</taxon>
        <taxon>Theobroma</taxon>
    </lineage>
</organism>